<dbReference type="GO" id="GO:0004300">
    <property type="term" value="F:enoyl-CoA hydratase activity"/>
    <property type="evidence" value="ECO:0007669"/>
    <property type="project" value="TreeGrafter"/>
</dbReference>
<dbReference type="GeneID" id="66101552"/>
<dbReference type="OrthoDB" id="60204at2759"/>
<dbReference type="Proteomes" id="UP000812287">
    <property type="component" value="Unassembled WGS sequence"/>
</dbReference>
<evidence type="ECO:0000259" key="2">
    <source>
        <dbReference type="Pfam" id="PF22622"/>
    </source>
</evidence>
<protein>
    <submittedName>
        <fullName evidence="3">Peroxisomal dehydratase</fullName>
    </submittedName>
</protein>
<proteinExistence type="predicted"/>
<dbReference type="Gene3D" id="3.10.129.10">
    <property type="entry name" value="Hotdog Thioesterase"/>
    <property type="match status" value="2"/>
</dbReference>
<dbReference type="PANTHER" id="PTHR13078:SF57">
    <property type="entry name" value="DEHYDRATASE, PUTATIVE (AFU_ORTHOLOGUE AFUA_5G00640)-RELATED"/>
    <property type="match status" value="1"/>
</dbReference>
<evidence type="ECO:0000313" key="3">
    <source>
        <dbReference type="EMBL" id="KAG7445233.1"/>
    </source>
</evidence>
<dbReference type="SUPFAM" id="SSF54637">
    <property type="entry name" value="Thioesterase/thiol ester dehydrase-isomerase"/>
    <property type="match status" value="2"/>
</dbReference>
<reference evidence="3" key="1">
    <citation type="submission" date="2020-11" db="EMBL/GenBank/DDBJ databases">
        <title>Adaptations for nitrogen fixation in a non-lichenized fungal sporocarp promotes dispersal by wood-feeding termites.</title>
        <authorList>
            <consortium name="DOE Joint Genome Institute"/>
            <person name="Koch R.A."/>
            <person name="Yoon G."/>
            <person name="Arayal U."/>
            <person name="Lail K."/>
            <person name="Amirebrahimi M."/>
            <person name="Labutti K."/>
            <person name="Lipzen A."/>
            <person name="Riley R."/>
            <person name="Barry K."/>
            <person name="Henrissat B."/>
            <person name="Grigoriev I.V."/>
            <person name="Herr J.R."/>
            <person name="Aime M.C."/>
        </authorList>
    </citation>
    <scope>NUCLEOTIDE SEQUENCE</scope>
    <source>
        <strain evidence="3">MCA 3950</strain>
    </source>
</reference>
<gene>
    <name evidence="3" type="ORF">BT62DRAFT_1076924</name>
</gene>
<comment type="caution">
    <text evidence="3">The sequence shown here is derived from an EMBL/GenBank/DDBJ whole genome shotgun (WGS) entry which is preliminary data.</text>
</comment>
<dbReference type="Pfam" id="PF01575">
    <property type="entry name" value="MaoC_dehydratas"/>
    <property type="match status" value="1"/>
</dbReference>
<dbReference type="GO" id="GO:0044594">
    <property type="term" value="F:17-beta-hydroxysteroid dehydrogenase (NAD+) activity"/>
    <property type="evidence" value="ECO:0007669"/>
    <property type="project" value="TreeGrafter"/>
</dbReference>
<feature type="domain" description="Peroxisomal multifunctional enzyme type 2-like N-terminal" evidence="2">
    <location>
        <begin position="20"/>
        <end position="153"/>
    </location>
</feature>
<dbReference type="Pfam" id="PF22622">
    <property type="entry name" value="MFE-2_hydrat-2_N"/>
    <property type="match status" value="1"/>
</dbReference>
<dbReference type="PANTHER" id="PTHR13078">
    <property type="entry name" value="PEROXISOMAL MULTIFUNCTIONAL ENZYME TYPE 2-RELATED"/>
    <property type="match status" value="1"/>
</dbReference>
<dbReference type="AlphaFoldDB" id="A0A9P8ARB7"/>
<dbReference type="InterPro" id="IPR002539">
    <property type="entry name" value="MaoC-like_dom"/>
</dbReference>
<dbReference type="GO" id="GO:0003857">
    <property type="term" value="F:(3S)-3-hydroxyacyl-CoA dehydrogenase (NAD+) activity"/>
    <property type="evidence" value="ECO:0007669"/>
    <property type="project" value="TreeGrafter"/>
</dbReference>
<dbReference type="GO" id="GO:0005777">
    <property type="term" value="C:peroxisome"/>
    <property type="evidence" value="ECO:0007669"/>
    <property type="project" value="TreeGrafter"/>
</dbReference>
<dbReference type="EMBL" id="MU250537">
    <property type="protein sequence ID" value="KAG7445233.1"/>
    <property type="molecule type" value="Genomic_DNA"/>
</dbReference>
<dbReference type="GO" id="GO:0006635">
    <property type="term" value="P:fatty acid beta-oxidation"/>
    <property type="evidence" value="ECO:0007669"/>
    <property type="project" value="TreeGrafter"/>
</dbReference>
<sequence length="330" mass="35269">MPYDLAKAVGFSLPDREVAWNKRDLLTYAVGVGAKSDDFSYIYELDPKFSALPTYPVVLALKGAEQDVNLFASRAKGSVHAPGIPPMDPNKMLHGSQSIEVLKKLPLVSGPGWKWTSRYTGISENKSGIVITMENMLVDPNGVPYARLYSSTFNLGAKANGTSFTKVIASAPVAKAAPKNRKPDWIITDQTSPEQAILFRLSGDYNPLHVGETHPSPYSPVLTYRGVDPSIGHAAGFGGVILHGLSTYGFAAGGLIKAIANNDPDALTLFGVRFTSPVKPGDALETHAWEIGPGPHGTTEISFITKNVTTGKISLGSGIAYIKKSEKSKL</sequence>
<dbReference type="RefSeq" id="XP_043038733.1">
    <property type="nucleotide sequence ID" value="XM_043179258.1"/>
</dbReference>
<keyword evidence="4" id="KW-1185">Reference proteome</keyword>
<evidence type="ECO:0000313" key="4">
    <source>
        <dbReference type="Proteomes" id="UP000812287"/>
    </source>
</evidence>
<name>A0A9P8ARB7_9AGAR</name>
<organism evidence="3 4">
    <name type="scientific">Guyanagaster necrorhizus</name>
    <dbReference type="NCBI Taxonomy" id="856835"/>
    <lineage>
        <taxon>Eukaryota</taxon>
        <taxon>Fungi</taxon>
        <taxon>Dikarya</taxon>
        <taxon>Basidiomycota</taxon>
        <taxon>Agaricomycotina</taxon>
        <taxon>Agaricomycetes</taxon>
        <taxon>Agaricomycetidae</taxon>
        <taxon>Agaricales</taxon>
        <taxon>Marasmiineae</taxon>
        <taxon>Physalacriaceae</taxon>
        <taxon>Guyanagaster</taxon>
    </lineage>
</organism>
<feature type="domain" description="MaoC-like" evidence="1">
    <location>
        <begin position="227"/>
        <end position="309"/>
    </location>
</feature>
<dbReference type="InterPro" id="IPR054357">
    <property type="entry name" value="MFE-2_N"/>
</dbReference>
<evidence type="ECO:0000259" key="1">
    <source>
        <dbReference type="Pfam" id="PF01575"/>
    </source>
</evidence>
<dbReference type="InterPro" id="IPR029069">
    <property type="entry name" value="HotDog_dom_sf"/>
</dbReference>
<accession>A0A9P8ARB7</accession>